<evidence type="ECO:0000313" key="4">
    <source>
        <dbReference type="Proteomes" id="UP000773469"/>
    </source>
</evidence>
<protein>
    <recommendedName>
        <fullName evidence="5">Toprim domain-containing protein</fullName>
    </recommendedName>
</protein>
<organism evidence="3 4">
    <name type="scientific">Shewanella colwelliana</name>
    <name type="common">Alteromonas colwelliana</name>
    <dbReference type="NCBI Taxonomy" id="23"/>
    <lineage>
        <taxon>Bacteria</taxon>
        <taxon>Pseudomonadati</taxon>
        <taxon>Pseudomonadota</taxon>
        <taxon>Gammaproteobacteria</taxon>
        <taxon>Alteromonadales</taxon>
        <taxon>Shewanellaceae</taxon>
        <taxon>Shewanella</taxon>
    </lineage>
</organism>
<comment type="caution">
    <text evidence="3">The sequence shown here is derived from an EMBL/GenBank/DDBJ whole genome shotgun (WGS) entry which is preliminary data.</text>
</comment>
<dbReference type="EMBL" id="BPEU01000013">
    <property type="protein sequence ID" value="GIU40885.1"/>
    <property type="molecule type" value="Genomic_DNA"/>
</dbReference>
<evidence type="ECO:0000313" key="3">
    <source>
        <dbReference type="EMBL" id="GIU40885.1"/>
    </source>
</evidence>
<dbReference type="Pfam" id="PF13362">
    <property type="entry name" value="Toprim_3"/>
    <property type="match status" value="1"/>
</dbReference>
<dbReference type="InterPro" id="IPR006171">
    <property type="entry name" value="TOPRIM_dom"/>
</dbReference>
<accession>A0ABQ4P0A8</accession>
<gene>
    <name evidence="3" type="ORF">TUM3794_19880</name>
</gene>
<name>A0ABQ4P0A8_SHECO</name>
<keyword evidence="4" id="KW-1185">Reference proteome</keyword>
<feature type="domain" description="Toprim" evidence="1">
    <location>
        <begin position="268"/>
        <end position="359"/>
    </location>
</feature>
<feature type="domain" description="DUF7146" evidence="2">
    <location>
        <begin position="136"/>
        <end position="245"/>
    </location>
</feature>
<dbReference type="RefSeq" id="WP_220756872.1">
    <property type="nucleotide sequence ID" value="NZ_BPEU01000013.1"/>
</dbReference>
<proteinExistence type="predicted"/>
<evidence type="ECO:0008006" key="5">
    <source>
        <dbReference type="Google" id="ProtNLM"/>
    </source>
</evidence>
<evidence type="ECO:0000259" key="2">
    <source>
        <dbReference type="Pfam" id="PF23639"/>
    </source>
</evidence>
<sequence>MYHPTSSKIKRVKALVEQSGGWRSVFERFSGLKDAVDRFPAQTPCPKTGEGSTVFRLVAGWESTGQAFHNQEGRLTDGLNVVAFYNNCSISEAADEVLQIIGGDYHQVSKREVAAQLRREHVQRSQYCSDEVKSERLKKLQKVYQEAIPAYKSEIAMNYLRSRGLSLTTEEVQRFSKTLGFHPGLKYYCIEQKGSAPRLLGEFPCLLGIFSSAQGANLTIHRIYLQPDGHGKAEVPNAKKLMSPPDFMTGGAFRLGEPIPLAGGGKYIGVTEGIETALALYNANKLPCWSLYSDTVLAQFEPDPDITHVAIWADKEPSGAGLSSAQKLEAKLKERGIHCQIYYPDFLNTDKEDWLDVFNASPELIKGYIAK</sequence>
<reference evidence="3 4" key="1">
    <citation type="submission" date="2021-05" db="EMBL/GenBank/DDBJ databases">
        <title>Molecular characterization for Shewanella algae harboring chromosomal blaOXA-55-like strains isolated from clinical and environment sample.</title>
        <authorList>
            <person name="Ohama Y."/>
            <person name="Aoki K."/>
            <person name="Harada S."/>
            <person name="Moriya K."/>
            <person name="Ishii Y."/>
            <person name="Tateda K."/>
        </authorList>
    </citation>
    <scope>NUCLEOTIDE SEQUENCE [LARGE SCALE GENOMIC DNA]</scope>
    <source>
        <strain evidence="3 4">MBTL60-118</strain>
    </source>
</reference>
<dbReference type="InterPro" id="IPR055570">
    <property type="entry name" value="DUF7146"/>
</dbReference>
<dbReference type="Proteomes" id="UP000773469">
    <property type="component" value="Unassembled WGS sequence"/>
</dbReference>
<evidence type="ECO:0000259" key="1">
    <source>
        <dbReference type="Pfam" id="PF13362"/>
    </source>
</evidence>
<dbReference type="Pfam" id="PF23639">
    <property type="entry name" value="DUF7146"/>
    <property type="match status" value="1"/>
</dbReference>